<dbReference type="Proteomes" id="UP001597361">
    <property type="component" value="Unassembled WGS sequence"/>
</dbReference>
<comment type="caution">
    <text evidence="2">The sequence shown here is derived from an EMBL/GenBank/DDBJ whole genome shotgun (WGS) entry which is preliminary data.</text>
</comment>
<keyword evidence="3" id="KW-1185">Reference proteome</keyword>
<reference evidence="3" key="1">
    <citation type="journal article" date="2019" name="Int. J. Syst. Evol. Microbiol.">
        <title>The Global Catalogue of Microorganisms (GCM) 10K type strain sequencing project: providing services to taxonomists for standard genome sequencing and annotation.</title>
        <authorList>
            <consortium name="The Broad Institute Genomics Platform"/>
            <consortium name="The Broad Institute Genome Sequencing Center for Infectious Disease"/>
            <person name="Wu L."/>
            <person name="Ma J."/>
        </authorList>
    </citation>
    <scope>NUCLEOTIDE SEQUENCE [LARGE SCALE GENOMIC DNA]</scope>
    <source>
        <strain evidence="3">CGMCC 1.15180</strain>
    </source>
</reference>
<dbReference type="SUPFAM" id="SSF53448">
    <property type="entry name" value="Nucleotide-diphospho-sugar transferases"/>
    <property type="match status" value="1"/>
</dbReference>
<evidence type="ECO:0000313" key="3">
    <source>
        <dbReference type="Proteomes" id="UP001597361"/>
    </source>
</evidence>
<dbReference type="EMBL" id="JBHUHR010000045">
    <property type="protein sequence ID" value="MFD2036795.1"/>
    <property type="molecule type" value="Genomic_DNA"/>
</dbReference>
<dbReference type="InterPro" id="IPR001173">
    <property type="entry name" value="Glyco_trans_2-like"/>
</dbReference>
<sequence>MTKIVTIITPLHNAEGFISNCIESVISQTYPHWEMIIVDDCSTDGGIEIVKKYQERDSRIKLLINETNSGPAVSRNKAIEAANGKYIAFLDSDDMWCSTKLEEQLDFMRQNDYAFTFTAYDKINENGEIAGHIDAPHEVTYNDLLKTCSIGCLTVVYDTEKLGKVYMPIIKRRQDFALWLKILKIIPKAYGLNKPLAKYRLMSNSVSSNKFKASRYQWKVYRDIENLNIISSIYYFTYYTIKGLVKTYFK</sequence>
<dbReference type="RefSeq" id="WP_376888181.1">
    <property type="nucleotide sequence ID" value="NZ_JBHUHR010000045.1"/>
</dbReference>
<evidence type="ECO:0000259" key="1">
    <source>
        <dbReference type="Pfam" id="PF00535"/>
    </source>
</evidence>
<name>A0ABW4VV90_9BACT</name>
<protein>
    <submittedName>
        <fullName evidence="2">Glycosyltransferase family 2 protein</fullName>
    </submittedName>
</protein>
<dbReference type="InterPro" id="IPR029044">
    <property type="entry name" value="Nucleotide-diphossugar_trans"/>
</dbReference>
<proteinExistence type="predicted"/>
<gene>
    <name evidence="2" type="ORF">ACFSKL_18465</name>
</gene>
<dbReference type="PANTHER" id="PTHR22916:SF3">
    <property type="entry name" value="UDP-GLCNAC:BETAGAL BETA-1,3-N-ACETYLGLUCOSAMINYLTRANSFERASE-LIKE PROTEIN 1"/>
    <property type="match status" value="1"/>
</dbReference>
<dbReference type="PANTHER" id="PTHR22916">
    <property type="entry name" value="GLYCOSYLTRANSFERASE"/>
    <property type="match status" value="1"/>
</dbReference>
<dbReference type="Pfam" id="PF00535">
    <property type="entry name" value="Glycos_transf_2"/>
    <property type="match status" value="1"/>
</dbReference>
<dbReference type="CDD" id="cd00761">
    <property type="entry name" value="Glyco_tranf_GTA_type"/>
    <property type="match status" value="1"/>
</dbReference>
<evidence type="ECO:0000313" key="2">
    <source>
        <dbReference type="EMBL" id="MFD2036795.1"/>
    </source>
</evidence>
<organism evidence="2 3">
    <name type="scientific">Belliella marina</name>
    <dbReference type="NCBI Taxonomy" id="1644146"/>
    <lineage>
        <taxon>Bacteria</taxon>
        <taxon>Pseudomonadati</taxon>
        <taxon>Bacteroidota</taxon>
        <taxon>Cytophagia</taxon>
        <taxon>Cytophagales</taxon>
        <taxon>Cyclobacteriaceae</taxon>
        <taxon>Belliella</taxon>
    </lineage>
</organism>
<feature type="domain" description="Glycosyltransferase 2-like" evidence="1">
    <location>
        <begin position="6"/>
        <end position="133"/>
    </location>
</feature>
<accession>A0ABW4VV90</accession>
<dbReference type="Gene3D" id="3.90.550.10">
    <property type="entry name" value="Spore Coat Polysaccharide Biosynthesis Protein SpsA, Chain A"/>
    <property type="match status" value="1"/>
</dbReference>